<gene>
    <name evidence="6" type="ORF">D8K17_14045</name>
</gene>
<dbReference type="InterPro" id="IPR002797">
    <property type="entry name" value="Polysacc_synth"/>
</dbReference>
<comment type="subcellular location">
    <subcellularLocation>
        <location evidence="1">Cell membrane</location>
        <topology evidence="1">Multi-pass membrane protein</topology>
    </subcellularLocation>
</comment>
<name>A0A8B3F2Z4_LACLL</name>
<evidence type="ECO:0000256" key="2">
    <source>
        <dbReference type="ARBA" id="ARBA00022475"/>
    </source>
</evidence>
<protein>
    <submittedName>
        <fullName evidence="6">Flippase</fullName>
    </submittedName>
</protein>
<keyword evidence="5" id="KW-0472">Membrane</keyword>
<dbReference type="GO" id="GO:0005886">
    <property type="term" value="C:plasma membrane"/>
    <property type="evidence" value="ECO:0007669"/>
    <property type="project" value="UniProtKB-SubCell"/>
</dbReference>
<dbReference type="InterPro" id="IPR050833">
    <property type="entry name" value="Poly_Biosynth_Transport"/>
</dbReference>
<dbReference type="PANTHER" id="PTHR30250:SF11">
    <property type="entry name" value="O-ANTIGEN TRANSPORTER-RELATED"/>
    <property type="match status" value="1"/>
</dbReference>
<accession>A0A8B3F2Z4</accession>
<dbReference type="PANTHER" id="PTHR30250">
    <property type="entry name" value="PST FAMILY PREDICTED COLANIC ACID TRANSPORTER"/>
    <property type="match status" value="1"/>
</dbReference>
<evidence type="ECO:0000256" key="3">
    <source>
        <dbReference type="ARBA" id="ARBA00022692"/>
    </source>
</evidence>
<keyword evidence="4" id="KW-1133">Transmembrane helix</keyword>
<proteinExistence type="predicted"/>
<comment type="caution">
    <text evidence="6">The sequence shown here is derived from an EMBL/GenBank/DDBJ whole genome shotgun (WGS) entry which is preliminary data.</text>
</comment>
<keyword evidence="2" id="KW-1003">Cell membrane</keyword>
<evidence type="ECO:0000313" key="6">
    <source>
        <dbReference type="EMBL" id="RKO34482.1"/>
    </source>
</evidence>
<organism evidence="6">
    <name type="scientific">Lactococcus lactis subsp. lactis bv. diacetylactis</name>
    <dbReference type="NCBI Taxonomy" id="44688"/>
    <lineage>
        <taxon>Bacteria</taxon>
        <taxon>Bacillati</taxon>
        <taxon>Bacillota</taxon>
        <taxon>Bacilli</taxon>
        <taxon>Lactobacillales</taxon>
        <taxon>Streptococcaceae</taxon>
        <taxon>Lactococcus</taxon>
    </lineage>
</organism>
<keyword evidence="3" id="KW-0812">Transmembrane</keyword>
<evidence type="ECO:0000256" key="5">
    <source>
        <dbReference type="ARBA" id="ARBA00023136"/>
    </source>
</evidence>
<dbReference type="EMBL" id="RBVM01000004">
    <property type="protein sequence ID" value="RKO34482.1"/>
    <property type="molecule type" value="Genomic_DNA"/>
</dbReference>
<sequence length="363" mass="41018">MARDCCFISFFDISWYFRGIENFKIIISWNALVKVITIILIFVFVRNHNDLVPYIIILSLGTLFSNMILWFYLKSQIYKPELRNLNIKKHFYGSFALFIPTIAVQIYTVVNKNMIGVMDSINSLGLFNQSNMIIQTALAVVSTLNVVMLPRTSLLFSKGDLVGVRRNIIKTFNIAISIAVPVAFGLAAISLKFAPFFLGKQFRMVGLIMLVESPIIIFITGSNIVGGQYLVATNKTYIFSISAIVGAVSNVVMNLAFIPTFGVIGATLALVLSELLVISYQLYSIREEIPTSDLFHGIWKYIVAGSIMFVVVLSLNFLLEMNIQLLILQVFIGILFYVLLNRLFNTYLWIEGVVFWEKFIAKN</sequence>
<reference evidence="6" key="1">
    <citation type="submission" date="2018-10" db="EMBL/GenBank/DDBJ databases">
        <title>Chromosomal inversion in Lactococcus lactis subsp. lactis bv. diacetylactis S50.</title>
        <authorList>
            <person name="Kojic M."/>
            <person name="Jovcic B."/>
        </authorList>
    </citation>
    <scope>NUCLEOTIDE SEQUENCE</scope>
    <source>
        <strain evidence="6">S50</strain>
    </source>
</reference>
<evidence type="ECO:0000256" key="4">
    <source>
        <dbReference type="ARBA" id="ARBA00022989"/>
    </source>
</evidence>
<dbReference type="Pfam" id="PF01943">
    <property type="entry name" value="Polysacc_synt"/>
    <property type="match status" value="1"/>
</dbReference>
<dbReference type="AlphaFoldDB" id="A0A8B3F2Z4"/>
<evidence type="ECO:0000256" key="1">
    <source>
        <dbReference type="ARBA" id="ARBA00004651"/>
    </source>
</evidence>